<sequence length="42" mass="4634">ECRNVGAQSEDDEKHFEPIHPSLTHSYCIDDGVGQVVAGYTE</sequence>
<comment type="caution">
    <text evidence="1">The sequence shown here is derived from an EMBL/GenBank/DDBJ whole genome shotgun (WGS) entry which is preliminary data.</text>
</comment>
<keyword evidence="2" id="KW-1185">Reference proteome</keyword>
<organism evidence="1 2">
    <name type="scientific">Trifolium medium</name>
    <dbReference type="NCBI Taxonomy" id="97028"/>
    <lineage>
        <taxon>Eukaryota</taxon>
        <taxon>Viridiplantae</taxon>
        <taxon>Streptophyta</taxon>
        <taxon>Embryophyta</taxon>
        <taxon>Tracheophyta</taxon>
        <taxon>Spermatophyta</taxon>
        <taxon>Magnoliopsida</taxon>
        <taxon>eudicotyledons</taxon>
        <taxon>Gunneridae</taxon>
        <taxon>Pentapetalae</taxon>
        <taxon>rosids</taxon>
        <taxon>fabids</taxon>
        <taxon>Fabales</taxon>
        <taxon>Fabaceae</taxon>
        <taxon>Papilionoideae</taxon>
        <taxon>50 kb inversion clade</taxon>
        <taxon>NPAAA clade</taxon>
        <taxon>Hologalegina</taxon>
        <taxon>IRL clade</taxon>
        <taxon>Trifolieae</taxon>
        <taxon>Trifolium</taxon>
    </lineage>
</organism>
<protein>
    <submittedName>
        <fullName evidence="1">Uncharacterized protein</fullName>
    </submittedName>
</protein>
<dbReference type="AlphaFoldDB" id="A0A392SAW1"/>
<dbReference type="Proteomes" id="UP000265520">
    <property type="component" value="Unassembled WGS sequence"/>
</dbReference>
<reference evidence="1 2" key="1">
    <citation type="journal article" date="2018" name="Front. Plant Sci.">
        <title>Red Clover (Trifolium pratense) and Zigzag Clover (T. medium) - A Picture of Genomic Similarities and Differences.</title>
        <authorList>
            <person name="Dluhosova J."/>
            <person name="Istvanek J."/>
            <person name="Nedelnik J."/>
            <person name="Repkova J."/>
        </authorList>
    </citation>
    <scope>NUCLEOTIDE SEQUENCE [LARGE SCALE GENOMIC DNA]</scope>
    <source>
        <strain evidence="2">cv. 10/8</strain>
        <tissue evidence="1">Leaf</tissue>
    </source>
</reference>
<evidence type="ECO:0000313" key="1">
    <source>
        <dbReference type="EMBL" id="MCI45015.1"/>
    </source>
</evidence>
<evidence type="ECO:0000313" key="2">
    <source>
        <dbReference type="Proteomes" id="UP000265520"/>
    </source>
</evidence>
<dbReference type="EMBL" id="LXQA010338522">
    <property type="protein sequence ID" value="MCI45015.1"/>
    <property type="molecule type" value="Genomic_DNA"/>
</dbReference>
<feature type="non-terminal residue" evidence="1">
    <location>
        <position position="1"/>
    </location>
</feature>
<proteinExistence type="predicted"/>
<name>A0A392SAW1_9FABA</name>
<accession>A0A392SAW1</accession>